<comment type="caution">
    <text evidence="1">The sequence shown here is derived from an EMBL/GenBank/DDBJ whole genome shotgun (WGS) entry which is preliminary data.</text>
</comment>
<keyword evidence="2" id="KW-1185">Reference proteome</keyword>
<evidence type="ECO:0000313" key="1">
    <source>
        <dbReference type="EMBL" id="TGK33172.1"/>
    </source>
</evidence>
<dbReference type="AlphaFoldDB" id="A0A5F1YAZ1"/>
<reference evidence="1" key="1">
    <citation type="journal article" date="2019" name="PLoS Negl. Trop. Dis.">
        <title>Revisiting the worldwide diversity of Leptospira species in the environment.</title>
        <authorList>
            <person name="Vincent A.T."/>
            <person name="Schiettekatte O."/>
            <person name="Bourhy P."/>
            <person name="Veyrier F.J."/>
            <person name="Picardeau M."/>
        </authorList>
    </citation>
    <scope>NUCLEOTIDE SEQUENCE [LARGE SCALE GENOMIC DNA]</scope>
    <source>
        <strain evidence="1">201800299</strain>
    </source>
</reference>
<gene>
    <name evidence="1" type="ORF">EHQ17_11645</name>
</gene>
<dbReference type="EMBL" id="RQFA01000047">
    <property type="protein sequence ID" value="TGK33172.1"/>
    <property type="molecule type" value="Genomic_DNA"/>
</dbReference>
<organism evidence="1 2">
    <name type="scientific">Leptospira gomenensis</name>
    <dbReference type="NCBI Taxonomy" id="2484974"/>
    <lineage>
        <taxon>Bacteria</taxon>
        <taxon>Pseudomonadati</taxon>
        <taxon>Spirochaetota</taxon>
        <taxon>Spirochaetia</taxon>
        <taxon>Leptospirales</taxon>
        <taxon>Leptospiraceae</taxon>
        <taxon>Leptospira</taxon>
    </lineage>
</organism>
<protein>
    <submittedName>
        <fullName evidence="1">Uncharacterized protein</fullName>
    </submittedName>
</protein>
<accession>A0A5F1YAZ1</accession>
<name>A0A5F1YAZ1_9LEPT</name>
<dbReference type="Proteomes" id="UP000298277">
    <property type="component" value="Unassembled WGS sequence"/>
</dbReference>
<sequence length="163" mass="16282">MDGVFAEGNYELDKLKNRNKSQEHLNQLGMRTGAEMYANDAMLDKVVSTTLAVTGIIGTVLSFTPFAPLGLTLAGISALGMAGWKSFRGAYEGGAAGALAGVASAGINYGLNQVTGGAVQVNLSYSYAGGFGAGVNVGGGGLGAGVSYNEKSGFGVSAGIMGN</sequence>
<proteinExistence type="predicted"/>
<feature type="non-terminal residue" evidence="1">
    <location>
        <position position="163"/>
    </location>
</feature>
<evidence type="ECO:0000313" key="2">
    <source>
        <dbReference type="Proteomes" id="UP000298277"/>
    </source>
</evidence>